<dbReference type="RefSeq" id="XP_022303845.1">
    <property type="nucleotide sequence ID" value="XM_022448137.1"/>
</dbReference>
<protein>
    <submittedName>
        <fullName evidence="2 3">Uncharacterized protein LOC111111269 isoform X2</fullName>
    </submittedName>
</protein>
<dbReference type="Gene3D" id="2.170.15.10">
    <property type="entry name" value="Proaerolysin, chain A, domain 3"/>
    <property type="match status" value="1"/>
</dbReference>
<keyword evidence="1" id="KW-1185">Reference proteome</keyword>
<dbReference type="PANTHER" id="PTHR39369:SF6">
    <property type="entry name" value="LIN-24 (TWENTY-FOUR) LIKE"/>
    <property type="match status" value="1"/>
</dbReference>
<dbReference type="Pfam" id="PF03318">
    <property type="entry name" value="ETX_MTX2"/>
    <property type="match status" value="1"/>
</dbReference>
<dbReference type="InterPro" id="IPR004991">
    <property type="entry name" value="Aerolysin-like"/>
</dbReference>
<organism evidence="1 2">
    <name type="scientific">Crassostrea virginica</name>
    <name type="common">Eastern oyster</name>
    <dbReference type="NCBI Taxonomy" id="6565"/>
    <lineage>
        <taxon>Eukaryota</taxon>
        <taxon>Metazoa</taxon>
        <taxon>Spiralia</taxon>
        <taxon>Lophotrochozoa</taxon>
        <taxon>Mollusca</taxon>
        <taxon>Bivalvia</taxon>
        <taxon>Autobranchia</taxon>
        <taxon>Pteriomorphia</taxon>
        <taxon>Ostreida</taxon>
        <taxon>Ostreoidea</taxon>
        <taxon>Ostreidae</taxon>
        <taxon>Crassostrea</taxon>
    </lineage>
</organism>
<gene>
    <name evidence="2 3" type="primary">LOC111111269</name>
</gene>
<evidence type="ECO:0000313" key="1">
    <source>
        <dbReference type="Proteomes" id="UP000694844"/>
    </source>
</evidence>
<dbReference type="RefSeq" id="XP_022303846.1">
    <property type="nucleotide sequence ID" value="XM_022448138.1"/>
</dbReference>
<dbReference type="AlphaFoldDB" id="A0A8B8BKI2"/>
<sequence>MGQEIIDLEEIIRKWVSDFPLDKSQKKEADDILSSDINWRHMRVRHGSTEYYDQIRVNTPKTHVLFTAHFSNETDLNQVYSLKTERRTKSICTISIQKTFTYGYNLDLKLTPPNPIIEANAGFKGELGLTKSGDETFEEELVWSVDNQITVPPKFKTIADLVIKEDEYASHFKTESKFEGKVHVTLRNKKDNTPLATITGDVKQIFTPDKGFRVDKTGVYFVTIGKCKCRFGIEQHVHLSQSELTETREIDP</sequence>
<dbReference type="SUPFAM" id="SSF56973">
    <property type="entry name" value="Aerolisin/ETX pore-forming domain"/>
    <property type="match status" value="1"/>
</dbReference>
<accession>A0A8B8BKI2</accession>
<name>A0A8B8BKI2_CRAVI</name>
<dbReference type="GeneID" id="111111269"/>
<evidence type="ECO:0000313" key="3">
    <source>
        <dbReference type="RefSeq" id="XP_022303846.1"/>
    </source>
</evidence>
<evidence type="ECO:0000313" key="2">
    <source>
        <dbReference type="RefSeq" id="XP_022303845.1"/>
    </source>
</evidence>
<reference evidence="2 3" key="1">
    <citation type="submission" date="2025-04" db="UniProtKB">
        <authorList>
            <consortium name="RefSeq"/>
        </authorList>
    </citation>
    <scope>IDENTIFICATION</scope>
    <source>
        <tissue evidence="2 3">Whole sample</tissue>
    </source>
</reference>
<dbReference type="Proteomes" id="UP000694844">
    <property type="component" value="Chromosome 9"/>
</dbReference>
<dbReference type="CDD" id="cd20237">
    <property type="entry name" value="PFM_LIN24-like"/>
    <property type="match status" value="1"/>
</dbReference>
<proteinExistence type="predicted"/>
<dbReference type="PANTHER" id="PTHR39369">
    <property type="entry name" value="LIN-24 (TWENTY-FOUR) LIKE"/>
    <property type="match status" value="1"/>
</dbReference>
<dbReference type="OrthoDB" id="5819442at2759"/>